<dbReference type="HOGENOM" id="CLU_077649_0_0_7"/>
<evidence type="ECO:0000256" key="1">
    <source>
        <dbReference type="SAM" id="SignalP"/>
    </source>
</evidence>
<feature type="signal peptide" evidence="1">
    <location>
        <begin position="1"/>
        <end position="20"/>
    </location>
</feature>
<protein>
    <recommendedName>
        <fullName evidence="3">Transporter</fullName>
    </recommendedName>
</protein>
<evidence type="ECO:0008006" key="3">
    <source>
        <dbReference type="Google" id="ProtNLM"/>
    </source>
</evidence>
<gene>
    <name evidence="2" type="ordered locus">GM21_2736</name>
</gene>
<reference evidence="2" key="1">
    <citation type="submission" date="2009-07" db="EMBL/GenBank/DDBJ databases">
        <title>Complete sequence of Geobacter sp. M21.</title>
        <authorList>
            <consortium name="US DOE Joint Genome Institute"/>
            <person name="Lucas S."/>
            <person name="Copeland A."/>
            <person name="Lapidus A."/>
            <person name="Glavina del Rio T."/>
            <person name="Dalin E."/>
            <person name="Tice H."/>
            <person name="Bruce D."/>
            <person name="Goodwin L."/>
            <person name="Pitluck S."/>
            <person name="Saunders E."/>
            <person name="Brettin T."/>
            <person name="Detter J.C."/>
            <person name="Han C."/>
            <person name="Larimer F."/>
            <person name="Land M."/>
            <person name="Hauser L."/>
            <person name="Kyrpides N."/>
            <person name="Ovchinnikova G."/>
            <person name="Lovley D."/>
        </authorList>
    </citation>
    <scope>NUCLEOTIDE SEQUENCE [LARGE SCALE GENOMIC DNA]</scope>
    <source>
        <strain evidence="2">M21</strain>
    </source>
</reference>
<dbReference type="KEGG" id="gem:GM21_2736"/>
<dbReference type="EMBL" id="CP001661">
    <property type="protein sequence ID" value="ACT18772.1"/>
    <property type="molecule type" value="Genomic_DNA"/>
</dbReference>
<keyword evidence="1" id="KW-0732">Signal</keyword>
<dbReference type="AlphaFoldDB" id="C6E1C4"/>
<name>C6E1C4_GEOSM</name>
<dbReference type="STRING" id="443144.GM21_2736"/>
<dbReference type="OrthoDB" id="7977750at2"/>
<accession>C6E1C4</accession>
<proteinExistence type="predicted"/>
<dbReference type="eggNOG" id="ENOG5030KRK">
    <property type="taxonomic scope" value="Bacteria"/>
</dbReference>
<sequence length="250" mass="28005">MKTVLVAFLLLFWLLPQALASDHTNLEEGLPTELEDAYPIKFRSREFQGLIRYVDEGKEHRMVYRPIIEVGILPNTQFNLSGTFYSGNVDREGSGEVSASVFYNFNTESVAIPAVSLAVEADFPSGVRSAGVDVTTKLILSKMPVVRSTLLHRLHANLIWKRNAGIDEDEEREDQFKWIAGFSSRAGRDTSLIIDYVREQKEKKGEDANLVEAGLRRQLTPFTLITAGAGVGFGDDSERYRVTVGFQHSF</sequence>
<organism evidence="2">
    <name type="scientific">Geobacter sp. (strain M21)</name>
    <dbReference type="NCBI Taxonomy" id="443144"/>
    <lineage>
        <taxon>Bacteria</taxon>
        <taxon>Pseudomonadati</taxon>
        <taxon>Thermodesulfobacteriota</taxon>
        <taxon>Desulfuromonadia</taxon>
        <taxon>Geobacterales</taxon>
        <taxon>Geobacteraceae</taxon>
        <taxon>Geobacter</taxon>
    </lineage>
</organism>
<evidence type="ECO:0000313" key="2">
    <source>
        <dbReference type="EMBL" id="ACT18772.1"/>
    </source>
</evidence>
<feature type="chain" id="PRO_5002963370" description="Transporter" evidence="1">
    <location>
        <begin position="21"/>
        <end position="250"/>
    </location>
</feature>